<keyword evidence="2" id="KW-1133">Transmembrane helix</keyword>
<feature type="region of interest" description="Disordered" evidence="1">
    <location>
        <begin position="333"/>
        <end position="386"/>
    </location>
</feature>
<accession>A0ABR3R785</accession>
<evidence type="ECO:0000313" key="4">
    <source>
        <dbReference type="Proteomes" id="UP001521222"/>
    </source>
</evidence>
<keyword evidence="4" id="KW-1185">Reference proteome</keyword>
<organism evidence="3 4">
    <name type="scientific">Nothophoma quercina</name>
    <dbReference type="NCBI Taxonomy" id="749835"/>
    <lineage>
        <taxon>Eukaryota</taxon>
        <taxon>Fungi</taxon>
        <taxon>Dikarya</taxon>
        <taxon>Ascomycota</taxon>
        <taxon>Pezizomycotina</taxon>
        <taxon>Dothideomycetes</taxon>
        <taxon>Pleosporomycetidae</taxon>
        <taxon>Pleosporales</taxon>
        <taxon>Pleosporineae</taxon>
        <taxon>Didymellaceae</taxon>
        <taxon>Nothophoma</taxon>
    </lineage>
</organism>
<feature type="region of interest" description="Disordered" evidence="1">
    <location>
        <begin position="171"/>
        <end position="200"/>
    </location>
</feature>
<evidence type="ECO:0000256" key="2">
    <source>
        <dbReference type="SAM" id="Phobius"/>
    </source>
</evidence>
<gene>
    <name evidence="3" type="ORF">SLS59_005921</name>
</gene>
<keyword evidence="2" id="KW-0812">Transmembrane</keyword>
<feature type="compositionally biased region" description="Low complexity" evidence="1">
    <location>
        <begin position="171"/>
        <end position="192"/>
    </location>
</feature>
<protein>
    <submittedName>
        <fullName evidence="3">Uncharacterized protein</fullName>
    </submittedName>
</protein>
<comment type="caution">
    <text evidence="3">The sequence shown here is derived from an EMBL/GenBank/DDBJ whole genome shotgun (WGS) entry which is preliminary data.</text>
</comment>
<evidence type="ECO:0000256" key="1">
    <source>
        <dbReference type="SAM" id="MobiDB-lite"/>
    </source>
</evidence>
<feature type="transmembrane region" description="Helical" evidence="2">
    <location>
        <begin position="208"/>
        <end position="229"/>
    </location>
</feature>
<proteinExistence type="predicted"/>
<sequence length="386" mass="39137">MTTTRPNQQPWATGFEAAPSSACATLRALSNTVEYGVQCVFGEEDGDALPNSINVACLPWATASVPASGAFFSPATACPTSWTTVATQTAAEGASDWIDGETALQCCPPGFVGGSGGMCNPGTTGTTPVVRCGEADAEENENAVYTAGQWPASVTAKVTALQLRYQASDTGGTASATGSGSSSMATSTSGSTPGTGGTGGGLSTGARAAIGTVIPLVFIIGALAAFMLWQRRKHKKAAAAAMSKDFADGHETKRSYDKLPQEGFASSDIGSKGAPIAPMTSAAAVAPATSTTAAATVPHDVQNETPEWNAELDATEAERRRYMAVQGSLFPPASGGVETVSSPGGASEASELGGVMRVNRKPVAPVELDSTPVMTELDGGRDAERR</sequence>
<name>A0ABR3R785_9PLEO</name>
<dbReference type="EMBL" id="JAKIXB020000018">
    <property type="protein sequence ID" value="KAL1600296.1"/>
    <property type="molecule type" value="Genomic_DNA"/>
</dbReference>
<reference evidence="3 4" key="1">
    <citation type="submission" date="2024-02" db="EMBL/GenBank/DDBJ databases">
        <title>De novo assembly and annotation of 12 fungi associated with fruit tree decline syndrome in Ontario, Canada.</title>
        <authorList>
            <person name="Sulman M."/>
            <person name="Ellouze W."/>
            <person name="Ilyukhin E."/>
        </authorList>
    </citation>
    <scope>NUCLEOTIDE SEQUENCE [LARGE SCALE GENOMIC DNA]</scope>
    <source>
        <strain evidence="3 4">M97-236</strain>
    </source>
</reference>
<dbReference type="Proteomes" id="UP001521222">
    <property type="component" value="Unassembled WGS sequence"/>
</dbReference>
<keyword evidence="2" id="KW-0472">Membrane</keyword>
<evidence type="ECO:0000313" key="3">
    <source>
        <dbReference type="EMBL" id="KAL1600296.1"/>
    </source>
</evidence>